<dbReference type="Pfam" id="PF00232">
    <property type="entry name" value="Glyco_hydro_1"/>
    <property type="match status" value="1"/>
</dbReference>
<comment type="similarity">
    <text evidence="1 2">Belongs to the glycosyl hydrolase 1 family.</text>
</comment>
<evidence type="ECO:0008006" key="5">
    <source>
        <dbReference type="Google" id="ProtNLM"/>
    </source>
</evidence>
<evidence type="ECO:0000313" key="4">
    <source>
        <dbReference type="Proteomes" id="UP000467840"/>
    </source>
</evidence>
<organism evidence="3 4">
    <name type="scientific">Hevea brasiliensis</name>
    <name type="common">Para rubber tree</name>
    <name type="synonym">Siphonia brasiliensis</name>
    <dbReference type="NCBI Taxonomy" id="3981"/>
    <lineage>
        <taxon>Eukaryota</taxon>
        <taxon>Viridiplantae</taxon>
        <taxon>Streptophyta</taxon>
        <taxon>Embryophyta</taxon>
        <taxon>Tracheophyta</taxon>
        <taxon>Spermatophyta</taxon>
        <taxon>Magnoliopsida</taxon>
        <taxon>eudicotyledons</taxon>
        <taxon>Gunneridae</taxon>
        <taxon>Pentapetalae</taxon>
        <taxon>rosids</taxon>
        <taxon>fabids</taxon>
        <taxon>Malpighiales</taxon>
        <taxon>Euphorbiaceae</taxon>
        <taxon>Crotonoideae</taxon>
        <taxon>Micrandreae</taxon>
        <taxon>Hevea</taxon>
    </lineage>
</organism>
<dbReference type="AlphaFoldDB" id="A0A6A6LW99"/>
<reference evidence="3 4" key="1">
    <citation type="journal article" date="2020" name="Mol. Plant">
        <title>The Chromosome-Based Rubber Tree Genome Provides New Insights into Spurge Genome Evolution and Rubber Biosynthesis.</title>
        <authorList>
            <person name="Liu J."/>
            <person name="Shi C."/>
            <person name="Shi C.C."/>
            <person name="Li W."/>
            <person name="Zhang Q.J."/>
            <person name="Zhang Y."/>
            <person name="Li K."/>
            <person name="Lu H.F."/>
            <person name="Shi C."/>
            <person name="Zhu S.T."/>
            <person name="Xiao Z.Y."/>
            <person name="Nan H."/>
            <person name="Yue Y."/>
            <person name="Zhu X.G."/>
            <person name="Wu Y."/>
            <person name="Hong X.N."/>
            <person name="Fan G.Y."/>
            <person name="Tong Y."/>
            <person name="Zhang D."/>
            <person name="Mao C.L."/>
            <person name="Liu Y.L."/>
            <person name="Hao S.J."/>
            <person name="Liu W.Q."/>
            <person name="Lv M.Q."/>
            <person name="Zhang H.B."/>
            <person name="Liu Y."/>
            <person name="Hu-Tang G.R."/>
            <person name="Wang J.P."/>
            <person name="Wang J.H."/>
            <person name="Sun Y.H."/>
            <person name="Ni S.B."/>
            <person name="Chen W.B."/>
            <person name="Zhang X.C."/>
            <person name="Jiao Y.N."/>
            <person name="Eichler E.E."/>
            <person name="Li G.H."/>
            <person name="Liu X."/>
            <person name="Gao L.Z."/>
        </authorList>
    </citation>
    <scope>NUCLEOTIDE SEQUENCE [LARGE SCALE GENOMIC DNA]</scope>
    <source>
        <strain evidence="4">cv. GT1</strain>
        <tissue evidence="3">Leaf</tissue>
    </source>
</reference>
<dbReference type="PANTHER" id="PTHR10353">
    <property type="entry name" value="GLYCOSYL HYDROLASE"/>
    <property type="match status" value="1"/>
</dbReference>
<dbReference type="InterPro" id="IPR017853">
    <property type="entry name" value="GH"/>
</dbReference>
<accession>A0A6A6LW99</accession>
<gene>
    <name evidence="3" type="ORF">GH714_037253</name>
</gene>
<dbReference type="PRINTS" id="PR00131">
    <property type="entry name" value="GLHYDRLASE1"/>
</dbReference>
<proteinExistence type="inferred from homology"/>
<dbReference type="InterPro" id="IPR001360">
    <property type="entry name" value="Glyco_hydro_1"/>
</dbReference>
<dbReference type="GO" id="GO:0008422">
    <property type="term" value="F:beta-glucosidase activity"/>
    <property type="evidence" value="ECO:0007669"/>
    <property type="project" value="TreeGrafter"/>
</dbReference>
<keyword evidence="4" id="KW-1185">Reference proteome</keyword>
<dbReference type="SUPFAM" id="SSF51445">
    <property type="entry name" value="(Trans)glycosidases"/>
    <property type="match status" value="1"/>
</dbReference>
<dbReference type="GO" id="GO:0005975">
    <property type="term" value="P:carbohydrate metabolic process"/>
    <property type="evidence" value="ECO:0007669"/>
    <property type="project" value="InterPro"/>
</dbReference>
<dbReference type="Proteomes" id="UP000467840">
    <property type="component" value="Chromosome 16"/>
</dbReference>
<dbReference type="EMBL" id="JAAGAX010000009">
    <property type="protein sequence ID" value="KAF2304645.1"/>
    <property type="molecule type" value="Genomic_DNA"/>
</dbReference>
<evidence type="ECO:0000256" key="2">
    <source>
        <dbReference type="RuleBase" id="RU003690"/>
    </source>
</evidence>
<name>A0A6A6LW99_HEVBR</name>
<protein>
    <recommendedName>
        <fullName evidence="5">Beta-glucosidase</fullName>
    </recommendedName>
</protein>
<comment type="caution">
    <text evidence="3">The sequence shown here is derived from an EMBL/GenBank/DDBJ whole genome shotgun (WGS) entry which is preliminary data.</text>
</comment>
<evidence type="ECO:0000256" key="1">
    <source>
        <dbReference type="ARBA" id="ARBA00010838"/>
    </source>
</evidence>
<dbReference type="PANTHER" id="PTHR10353:SF27">
    <property type="entry name" value="BETA-GLUCOSIDASE 47"/>
    <property type="match status" value="1"/>
</dbReference>
<dbReference type="Gene3D" id="3.20.20.80">
    <property type="entry name" value="Glycosidases"/>
    <property type="match status" value="2"/>
</dbReference>
<evidence type="ECO:0000313" key="3">
    <source>
        <dbReference type="EMBL" id="KAF2304645.1"/>
    </source>
</evidence>
<sequence length="238" mass="26817">MYRDFASLQVFTKQTPIITSRHHLEWSPPAPGLVKINTDAAVSREELYGSIVAIARDSDGSPQGLTSFGILHLDDIQKEQGGSIGIVLNAMWFEPISISSKDKLAVERAQAFYLNWFLYNCAVLVGFGKEENCNKTVKVLLNDVKRVEYMSSYLEALAMALREGADARGYFAWSLLDNFEWIDGYTIRFGLYHVDYSTLKPKNYQQLGTKIIFPTIRLAELAPDLSILMKISSVFKIS</sequence>